<protein>
    <recommendedName>
        <fullName evidence="3">USP domain-containing protein</fullName>
    </recommendedName>
</protein>
<evidence type="ECO:0008006" key="3">
    <source>
        <dbReference type="Google" id="ProtNLM"/>
    </source>
</evidence>
<comment type="caution">
    <text evidence="1">The sequence shown here is derived from an EMBL/GenBank/DDBJ whole genome shotgun (WGS) entry which is preliminary data.</text>
</comment>
<dbReference type="EMBL" id="JAYKXP010000010">
    <property type="protein sequence ID" value="KAK7053144.1"/>
    <property type="molecule type" value="Genomic_DNA"/>
</dbReference>
<evidence type="ECO:0000313" key="2">
    <source>
        <dbReference type="Proteomes" id="UP001383192"/>
    </source>
</evidence>
<proteinExistence type="predicted"/>
<dbReference type="Proteomes" id="UP001383192">
    <property type="component" value="Unassembled WGS sequence"/>
</dbReference>
<dbReference type="AlphaFoldDB" id="A0AAW0DL99"/>
<accession>A0AAW0DL99</accession>
<name>A0AAW0DL99_9AGAR</name>
<sequence length="399" mass="43780">MGNDYVPPTVYRAIRWSKKDPLEVVDVDDIAWQIVSSQASNKKAAAKTDVAAPGSRLPLAGDSAENASEKARIPVRAPSGYNANKTKRMLSNSASGVERNLLKRARVVSPVSVLCSPSSLAAPVWSNNSCAYDSCYALLYALWSSDTVRWGGHFTTSGNALLGHLSCLFQRCTGGDISPSEGRDVYRKYLEMVDPVKFVPGQFASAADILCESVRVPMPNSQRKHSCLTCGQTSVSQDAGDNRPIVSYIDQGVNEVTSVAEFLRRLTSLDEYTRSPHACAICGQRMNVQYVYQDVPTLLAIHLRQSASCPLPYIDTDVSVPVHNQSVDLSLRGIVYYNGTHFVTRSIDIHGDVWYHDGMAGGEHRGKYVWNGNVYRRSLNLSQTRGYNAVLTLYATARS</sequence>
<gene>
    <name evidence="1" type="ORF">VNI00_003763</name>
</gene>
<evidence type="ECO:0000313" key="1">
    <source>
        <dbReference type="EMBL" id="KAK7053144.1"/>
    </source>
</evidence>
<organism evidence="1 2">
    <name type="scientific">Paramarasmius palmivorus</name>
    <dbReference type="NCBI Taxonomy" id="297713"/>
    <lineage>
        <taxon>Eukaryota</taxon>
        <taxon>Fungi</taxon>
        <taxon>Dikarya</taxon>
        <taxon>Basidiomycota</taxon>
        <taxon>Agaricomycotina</taxon>
        <taxon>Agaricomycetes</taxon>
        <taxon>Agaricomycetidae</taxon>
        <taxon>Agaricales</taxon>
        <taxon>Marasmiineae</taxon>
        <taxon>Marasmiaceae</taxon>
        <taxon>Paramarasmius</taxon>
    </lineage>
</organism>
<reference evidence="1 2" key="1">
    <citation type="submission" date="2024-01" db="EMBL/GenBank/DDBJ databases">
        <title>A draft genome for a cacao thread blight-causing isolate of Paramarasmius palmivorus.</title>
        <authorList>
            <person name="Baruah I.K."/>
            <person name="Bukari Y."/>
            <person name="Amoako-Attah I."/>
            <person name="Meinhardt L.W."/>
            <person name="Bailey B.A."/>
            <person name="Cohen S.P."/>
        </authorList>
    </citation>
    <scope>NUCLEOTIDE SEQUENCE [LARGE SCALE GENOMIC DNA]</scope>
    <source>
        <strain evidence="1 2">GH-12</strain>
    </source>
</reference>
<keyword evidence="2" id="KW-1185">Reference proteome</keyword>